<proteinExistence type="inferred from homology"/>
<dbReference type="PANTHER" id="PTHR41251">
    <property type="entry name" value="NON-HOMOLOGOUS END JOINING PROTEIN KU"/>
    <property type="match status" value="1"/>
</dbReference>
<dbReference type="Pfam" id="PF02735">
    <property type="entry name" value="Ku"/>
    <property type="match status" value="1"/>
</dbReference>
<accession>A0A2P9HCX5</accession>
<dbReference type="SUPFAM" id="SSF100939">
    <property type="entry name" value="SPOC domain-like"/>
    <property type="match status" value="1"/>
</dbReference>
<dbReference type="Proteomes" id="UP000246073">
    <property type="component" value="Unassembled WGS sequence"/>
</dbReference>
<reference evidence="6" key="1">
    <citation type="submission" date="2017-12" db="EMBL/GenBank/DDBJ databases">
        <authorList>
            <person name="Diaz M."/>
        </authorList>
    </citation>
    <scope>NUCLEOTIDE SEQUENCE [LARGE SCALE GENOMIC DNA]</scope>
    <source>
        <strain evidence="6">FI11154</strain>
    </source>
</reference>
<evidence type="ECO:0000256" key="2">
    <source>
        <dbReference type="HAMAP-Rule" id="MF_01875"/>
    </source>
</evidence>
<dbReference type="Gene3D" id="2.40.290.10">
    <property type="match status" value="1"/>
</dbReference>
<feature type="compositionally biased region" description="Basic residues" evidence="3">
    <location>
        <begin position="225"/>
        <end position="234"/>
    </location>
</feature>
<comment type="similarity">
    <text evidence="2">Belongs to the prokaryotic Ku family.</text>
</comment>
<dbReference type="GO" id="GO:0003690">
    <property type="term" value="F:double-stranded DNA binding"/>
    <property type="evidence" value="ECO:0007669"/>
    <property type="project" value="UniProtKB-UniRule"/>
</dbReference>
<keyword evidence="2" id="KW-0234">DNA repair</keyword>
<keyword evidence="2" id="KW-0233">DNA recombination</keyword>
<dbReference type="RefSeq" id="WP_109366411.1">
    <property type="nucleotide sequence ID" value="NZ_OOFM01000001.1"/>
</dbReference>
<dbReference type="SMART" id="SM00559">
    <property type="entry name" value="Ku78"/>
    <property type="match status" value="1"/>
</dbReference>
<dbReference type="AlphaFoldDB" id="A0A2P9HCX5"/>
<dbReference type="NCBIfam" id="TIGR02772">
    <property type="entry name" value="Ku_bact"/>
    <property type="match status" value="1"/>
</dbReference>
<feature type="domain" description="Ku" evidence="4">
    <location>
        <begin position="54"/>
        <end position="184"/>
    </location>
</feature>
<dbReference type="PANTHER" id="PTHR41251:SF1">
    <property type="entry name" value="NON-HOMOLOGOUS END JOINING PROTEIN KU"/>
    <property type="match status" value="1"/>
</dbReference>
<feature type="region of interest" description="Disordered" evidence="3">
    <location>
        <begin position="224"/>
        <end position="250"/>
    </location>
</feature>
<evidence type="ECO:0000256" key="3">
    <source>
        <dbReference type="SAM" id="MobiDB-lite"/>
    </source>
</evidence>
<dbReference type="EMBL" id="OOFM01000001">
    <property type="protein sequence ID" value="SPL61680.1"/>
    <property type="molecule type" value="Genomic_DNA"/>
</dbReference>
<keyword evidence="1 2" id="KW-0238">DNA-binding</keyword>
<name>A0A2P9HCX5_9HYPH</name>
<dbReference type="GO" id="GO:0006303">
    <property type="term" value="P:double-strand break repair via nonhomologous end joining"/>
    <property type="evidence" value="ECO:0007669"/>
    <property type="project" value="UniProtKB-UniRule"/>
</dbReference>
<comment type="function">
    <text evidence="2">With LigD forms a non-homologous end joining (NHEJ) DNA repair enzyme, which repairs dsDNA breaks with reduced fidelity. Binds linear dsDNA with 5'- and 3'- overhangs but not closed circular dsDNA nor ssDNA. Recruits and stimulates the ligase activity of LigD.</text>
</comment>
<organism evidence="5 6">
    <name type="scientific">Ochrobactrum soli</name>
    <dbReference type="NCBI Taxonomy" id="2448455"/>
    <lineage>
        <taxon>Bacteria</taxon>
        <taxon>Pseudomonadati</taxon>
        <taxon>Pseudomonadota</taxon>
        <taxon>Alphaproteobacteria</taxon>
        <taxon>Hyphomicrobiales</taxon>
        <taxon>Brucellaceae</taxon>
        <taxon>Brucella/Ochrobactrum group</taxon>
        <taxon>Ochrobactrum</taxon>
    </lineage>
</organism>
<evidence type="ECO:0000313" key="6">
    <source>
        <dbReference type="Proteomes" id="UP000246073"/>
    </source>
</evidence>
<dbReference type="HAMAP" id="MF_01875">
    <property type="entry name" value="Prokaryotic_Ku"/>
    <property type="match status" value="1"/>
</dbReference>
<evidence type="ECO:0000256" key="1">
    <source>
        <dbReference type="ARBA" id="ARBA00023125"/>
    </source>
</evidence>
<gene>
    <name evidence="2" type="primary">ku</name>
    <name evidence="5" type="ORF">OHAE_4472</name>
</gene>
<dbReference type="InterPro" id="IPR009187">
    <property type="entry name" value="Prok_Ku"/>
</dbReference>
<sequence length="267" mass="30300">MPHAFWKGYLKLSLVTCAVELMPATSDSEKVRFHTLNAKTGNRVISRYVDSVTHKPVRDQDEIKGFEKAEGDYILLEDDELEAVALESTRTIDIDKFVERDSIGWIWYDKPHYLSPADKVGQEAFAVIREAMDKSGVCGLARLVMYRRERAVLLEPRGPGIVLWTLHFGDEVRKPEDYFSNIGGEKPDKKLFSMVRKLIKDKTEDWNPDLLKDPVQRNLKSMIAAKKKKTKAPAKAKSSATPPPTSGNVINIMDALRKSLANEKKQR</sequence>
<evidence type="ECO:0000259" key="4">
    <source>
        <dbReference type="SMART" id="SM00559"/>
    </source>
</evidence>
<protein>
    <recommendedName>
        <fullName evidence="2">Non-homologous end joining protein Ku</fullName>
    </recommendedName>
</protein>
<dbReference type="GO" id="GO:0006310">
    <property type="term" value="P:DNA recombination"/>
    <property type="evidence" value="ECO:0007669"/>
    <property type="project" value="UniProtKB-KW"/>
</dbReference>
<dbReference type="CDD" id="cd00789">
    <property type="entry name" value="KU_like"/>
    <property type="match status" value="1"/>
</dbReference>
<dbReference type="InterPro" id="IPR016194">
    <property type="entry name" value="SPOC-like_C_dom_sf"/>
</dbReference>
<dbReference type="PIRSF" id="PIRSF006493">
    <property type="entry name" value="Prok_Ku"/>
    <property type="match status" value="1"/>
</dbReference>
<keyword evidence="2" id="KW-0227">DNA damage</keyword>
<evidence type="ECO:0000313" key="5">
    <source>
        <dbReference type="EMBL" id="SPL61680.1"/>
    </source>
</evidence>
<dbReference type="InterPro" id="IPR006164">
    <property type="entry name" value="DNA_bd_Ku70/Ku80"/>
</dbReference>
<comment type="subunit">
    <text evidence="2">Homodimer. Interacts with LigD.</text>
</comment>